<protein>
    <recommendedName>
        <fullName evidence="4">DUF2846 domain-containing protein</fullName>
    </recommendedName>
</protein>
<reference evidence="2 3" key="1">
    <citation type="submission" date="2019-09" db="EMBL/GenBank/DDBJ databases">
        <authorList>
            <person name="Chen X.-Y."/>
        </authorList>
    </citation>
    <scope>NUCLEOTIDE SEQUENCE [LARGE SCALE GENOMIC DNA]</scope>
    <source>
        <strain evidence="2 3">NY5</strain>
    </source>
</reference>
<evidence type="ECO:0000313" key="3">
    <source>
        <dbReference type="Proteomes" id="UP000323708"/>
    </source>
</evidence>
<feature type="signal peptide" evidence="1">
    <location>
        <begin position="1"/>
        <end position="26"/>
    </location>
</feature>
<dbReference type="Proteomes" id="UP000323708">
    <property type="component" value="Unassembled WGS sequence"/>
</dbReference>
<evidence type="ECO:0008006" key="4">
    <source>
        <dbReference type="Google" id="ProtNLM"/>
    </source>
</evidence>
<keyword evidence="3" id="KW-1185">Reference proteome</keyword>
<evidence type="ECO:0000313" key="2">
    <source>
        <dbReference type="EMBL" id="KAA1189536.1"/>
    </source>
</evidence>
<dbReference type="AlphaFoldDB" id="A0A5B0WRN0"/>
<accession>A0A5B0WRN0</accession>
<organism evidence="2 3">
    <name type="scientific">Pseudohalioglobus sediminis</name>
    <dbReference type="NCBI Taxonomy" id="2606449"/>
    <lineage>
        <taxon>Bacteria</taxon>
        <taxon>Pseudomonadati</taxon>
        <taxon>Pseudomonadota</taxon>
        <taxon>Gammaproteobacteria</taxon>
        <taxon>Cellvibrionales</taxon>
        <taxon>Halieaceae</taxon>
        <taxon>Pseudohalioglobus</taxon>
    </lineage>
</organism>
<dbReference type="PROSITE" id="PS51257">
    <property type="entry name" value="PROKAR_LIPOPROTEIN"/>
    <property type="match status" value="1"/>
</dbReference>
<comment type="caution">
    <text evidence="2">The sequence shown here is derived from an EMBL/GenBank/DDBJ whole genome shotgun (WGS) entry which is preliminary data.</text>
</comment>
<dbReference type="EMBL" id="VTUX01000007">
    <property type="protein sequence ID" value="KAA1189536.1"/>
    <property type="molecule type" value="Genomic_DNA"/>
</dbReference>
<proteinExistence type="predicted"/>
<sequence length="162" mass="18304">MTTTRFFPPLATALLAVLLTGCGNTAYFEPAVPATDESIVYLYRPAASNPGKKPLRTSYPEILVDGEGVGFLHYGQRLELSLPPGRHTFVATGLTPEARWKPEDREYTLQVEPGEVHYLRLRVEFDTDHMTIGSFRDQYLIHLHPVESDIARYQIRETRAAD</sequence>
<keyword evidence="1" id="KW-0732">Signal</keyword>
<feature type="chain" id="PRO_5022705413" description="DUF2846 domain-containing protein" evidence="1">
    <location>
        <begin position="27"/>
        <end position="162"/>
    </location>
</feature>
<gene>
    <name evidence="2" type="ORF">F0M18_14360</name>
</gene>
<evidence type="ECO:0000256" key="1">
    <source>
        <dbReference type="SAM" id="SignalP"/>
    </source>
</evidence>
<name>A0A5B0WRN0_9GAMM</name>
<dbReference type="RefSeq" id="WP_149612147.1">
    <property type="nucleotide sequence ID" value="NZ_VTUX01000007.1"/>
</dbReference>